<organism evidence="1 2">
    <name type="scientific">Acorus calamus</name>
    <name type="common">Sweet flag</name>
    <dbReference type="NCBI Taxonomy" id="4465"/>
    <lineage>
        <taxon>Eukaryota</taxon>
        <taxon>Viridiplantae</taxon>
        <taxon>Streptophyta</taxon>
        <taxon>Embryophyta</taxon>
        <taxon>Tracheophyta</taxon>
        <taxon>Spermatophyta</taxon>
        <taxon>Magnoliopsida</taxon>
        <taxon>Liliopsida</taxon>
        <taxon>Acoraceae</taxon>
        <taxon>Acorus</taxon>
    </lineage>
</organism>
<sequence>MLLRHAFRRASPSVRSYSTNGGDDVAIQMVRYALSHARSQKSEESYGQALLVLEQGLSSLASEGSAGLLSLAMSTLLYERRDYNGAIEKLERVRELAHSSLGCKVAACEALVGLNLEIGQDVASSALADECLQLFGNKTEGTDIETLNALHFHAKAIKGLVDLVCGDVNSGNMVLSHGETLHVIGNHSSAEDFYKKALQLSETDDIVNPSSMGAANMVPEEVILGATCALGQLLTHSRQVLRHLGILLLNFHDAEEMLTKALGKAEDQFGSAHPKVGIVLTCIALMYGHKARLEGSSSILIQEGLYRRAIDLLKAPALDSEDGEVPVDRRDLVALAREGERMRKWADAAWRNRRLSLAQVLDIPEPSGAAVVDTRICRVL</sequence>
<dbReference type="Gene3D" id="1.25.40.10">
    <property type="entry name" value="Tetratricopeptide repeat domain"/>
    <property type="match status" value="1"/>
</dbReference>
<evidence type="ECO:0000313" key="1">
    <source>
        <dbReference type="EMBL" id="KAK1297886.1"/>
    </source>
</evidence>
<dbReference type="AlphaFoldDB" id="A0AAV9DAE1"/>
<proteinExistence type="predicted"/>
<dbReference type="InterPro" id="IPR011990">
    <property type="entry name" value="TPR-like_helical_dom_sf"/>
</dbReference>
<dbReference type="SUPFAM" id="SSF48452">
    <property type="entry name" value="TPR-like"/>
    <property type="match status" value="1"/>
</dbReference>
<accession>A0AAV9DAE1</accession>
<dbReference type="PANTHER" id="PTHR47868:SF2">
    <property type="entry name" value="OS05G0457700 PROTEIN"/>
    <property type="match status" value="1"/>
</dbReference>
<protein>
    <submittedName>
        <fullName evidence="1">Uncharacterized protein</fullName>
    </submittedName>
</protein>
<reference evidence="1" key="1">
    <citation type="journal article" date="2023" name="Nat. Commun.">
        <title>Diploid and tetraploid genomes of Acorus and the evolution of monocots.</title>
        <authorList>
            <person name="Ma L."/>
            <person name="Liu K.W."/>
            <person name="Li Z."/>
            <person name="Hsiao Y.Y."/>
            <person name="Qi Y."/>
            <person name="Fu T."/>
            <person name="Tang G.D."/>
            <person name="Zhang D."/>
            <person name="Sun W.H."/>
            <person name="Liu D.K."/>
            <person name="Li Y."/>
            <person name="Chen G.Z."/>
            <person name="Liu X.D."/>
            <person name="Liao X.Y."/>
            <person name="Jiang Y.T."/>
            <person name="Yu X."/>
            <person name="Hao Y."/>
            <person name="Huang J."/>
            <person name="Zhao X.W."/>
            <person name="Ke S."/>
            <person name="Chen Y.Y."/>
            <person name="Wu W.L."/>
            <person name="Hsu J.L."/>
            <person name="Lin Y.F."/>
            <person name="Huang M.D."/>
            <person name="Li C.Y."/>
            <person name="Huang L."/>
            <person name="Wang Z.W."/>
            <person name="Zhao X."/>
            <person name="Zhong W.Y."/>
            <person name="Peng D.H."/>
            <person name="Ahmad S."/>
            <person name="Lan S."/>
            <person name="Zhang J.S."/>
            <person name="Tsai W.C."/>
            <person name="Van de Peer Y."/>
            <person name="Liu Z.J."/>
        </authorList>
    </citation>
    <scope>NUCLEOTIDE SEQUENCE</scope>
    <source>
        <strain evidence="1">CP</strain>
    </source>
</reference>
<dbReference type="Proteomes" id="UP001180020">
    <property type="component" value="Unassembled WGS sequence"/>
</dbReference>
<gene>
    <name evidence="1" type="ORF">QJS10_CPB14g01618</name>
</gene>
<dbReference type="GO" id="GO:0005739">
    <property type="term" value="C:mitochondrion"/>
    <property type="evidence" value="ECO:0007669"/>
    <property type="project" value="TreeGrafter"/>
</dbReference>
<name>A0AAV9DAE1_ACOCL</name>
<reference evidence="1" key="2">
    <citation type="submission" date="2023-06" db="EMBL/GenBank/DDBJ databases">
        <authorList>
            <person name="Ma L."/>
            <person name="Liu K.-W."/>
            <person name="Li Z."/>
            <person name="Hsiao Y.-Y."/>
            <person name="Qi Y."/>
            <person name="Fu T."/>
            <person name="Tang G."/>
            <person name="Zhang D."/>
            <person name="Sun W.-H."/>
            <person name="Liu D.-K."/>
            <person name="Li Y."/>
            <person name="Chen G.-Z."/>
            <person name="Liu X.-D."/>
            <person name="Liao X.-Y."/>
            <person name="Jiang Y.-T."/>
            <person name="Yu X."/>
            <person name="Hao Y."/>
            <person name="Huang J."/>
            <person name="Zhao X.-W."/>
            <person name="Ke S."/>
            <person name="Chen Y.-Y."/>
            <person name="Wu W.-L."/>
            <person name="Hsu J.-L."/>
            <person name="Lin Y.-F."/>
            <person name="Huang M.-D."/>
            <person name="Li C.-Y."/>
            <person name="Huang L."/>
            <person name="Wang Z.-W."/>
            <person name="Zhao X."/>
            <person name="Zhong W.-Y."/>
            <person name="Peng D.-H."/>
            <person name="Ahmad S."/>
            <person name="Lan S."/>
            <person name="Zhang J.-S."/>
            <person name="Tsai W.-C."/>
            <person name="Van De Peer Y."/>
            <person name="Liu Z.-J."/>
        </authorList>
    </citation>
    <scope>NUCLEOTIDE SEQUENCE</scope>
    <source>
        <strain evidence="1">CP</strain>
        <tissue evidence="1">Leaves</tissue>
    </source>
</reference>
<dbReference type="PANTHER" id="PTHR47868">
    <property type="entry name" value="OS05G0457700 PROTEIN"/>
    <property type="match status" value="1"/>
</dbReference>
<keyword evidence="2" id="KW-1185">Reference proteome</keyword>
<evidence type="ECO:0000313" key="2">
    <source>
        <dbReference type="Proteomes" id="UP001180020"/>
    </source>
</evidence>
<comment type="caution">
    <text evidence="1">The sequence shown here is derived from an EMBL/GenBank/DDBJ whole genome shotgun (WGS) entry which is preliminary data.</text>
</comment>
<dbReference type="EMBL" id="JAUJYO010000014">
    <property type="protein sequence ID" value="KAK1297886.1"/>
    <property type="molecule type" value="Genomic_DNA"/>
</dbReference>